<keyword evidence="3" id="KW-1185">Reference proteome</keyword>
<evidence type="ECO:0000313" key="2">
    <source>
        <dbReference type="EMBL" id="UXE04786.1"/>
    </source>
</evidence>
<sequence>MPTQIQHRRGTASAWAAANPVLAAGVLGYETDTGKVKFGDGTTTWNSRPYFASAWDDIIGRPAVATGMVASTLVQRDSNLNFSAGEPSAAAHVATKGYVDNGAMRASPGMQFRYIGCVIRFSDVTGKFEFISDTGHYPSGVSSIETYSDRIVVNYSFTANQVITAATVPDETLARQGYNMGPSVGTSSMTIYVGQAGATDYVTTNGTTLTSLTGFVNSFTRSTTAWSFTHDTMDGPVGGVVNYRVPAGGTLYHAHADSLGVAATGVKLYNTAGTIINPSTASGTFGFWIMRGGTRRVNPLTELNIRNSNIWISALMSV</sequence>
<dbReference type="Gene3D" id="2.10.10.30">
    <property type="match status" value="1"/>
</dbReference>
<dbReference type="EMBL" id="OP297545">
    <property type="protein sequence ID" value="UXE04786.1"/>
    <property type="molecule type" value="Genomic_DNA"/>
</dbReference>
<accession>A0A977KQ06</accession>
<dbReference type="Pfam" id="PF18454">
    <property type="entry name" value="Mtd_N"/>
    <property type="match status" value="1"/>
</dbReference>
<dbReference type="GeneID" id="80020045"/>
<proteinExistence type="predicted"/>
<feature type="domain" description="Major tropism determinant N-terminal" evidence="1">
    <location>
        <begin position="5"/>
        <end position="43"/>
    </location>
</feature>
<evidence type="ECO:0000259" key="1">
    <source>
        <dbReference type="Pfam" id="PF18454"/>
    </source>
</evidence>
<dbReference type="Proteomes" id="UP001063033">
    <property type="component" value="Segment"/>
</dbReference>
<dbReference type="InterPro" id="IPR041352">
    <property type="entry name" value="Mtd_N"/>
</dbReference>
<protein>
    <submittedName>
        <fullName evidence="2">Minor tail protein</fullName>
    </submittedName>
</protein>
<dbReference type="RefSeq" id="YP_010755393.1">
    <property type="nucleotide sequence ID" value="NC_073469.1"/>
</dbReference>
<evidence type="ECO:0000313" key="3">
    <source>
        <dbReference type="Proteomes" id="UP001063033"/>
    </source>
</evidence>
<dbReference type="SUPFAM" id="SSF69349">
    <property type="entry name" value="Phage fibre proteins"/>
    <property type="match status" value="1"/>
</dbReference>
<organism evidence="2 3">
    <name type="scientific">Arthrobacter phage Shambre1</name>
    <dbReference type="NCBI Taxonomy" id="2927284"/>
    <lineage>
        <taxon>Viruses</taxon>
        <taxon>Duplodnaviria</taxon>
        <taxon>Heunggongvirae</taxon>
        <taxon>Uroviricota</taxon>
        <taxon>Caudoviricetes</taxon>
        <taxon>Bismarckvirus</taxon>
        <taxon>Bismarckvirus shambre1</taxon>
    </lineage>
</organism>
<name>A0A977KQ06_9CAUD</name>
<reference evidence="2" key="1">
    <citation type="submission" date="2022-08" db="EMBL/GenBank/DDBJ databases">
        <authorList>
            <person name="Dojs M.A."/>
            <person name="Fleischacker C.L."/>
            <person name="Jackson S.M."/>
            <person name="Feiring S.B."/>
            <person name="Webb R.J."/>
            <person name="Schaefbauer A.B."/>
            <person name="Vigness C.A."/>
            <person name="Boyle B.L."/>
            <person name="Frank J.R."/>
            <person name="Fleischacker T.C."/>
            <person name="Ackerman S.B."/>
            <person name="Balish M.F."/>
            <person name="Garlena R.A."/>
            <person name="Russell D.A."/>
            <person name="Jacobs-Sera D."/>
            <person name="Hatfull G.F."/>
        </authorList>
    </citation>
    <scope>NUCLEOTIDE SEQUENCE</scope>
</reference>
<gene>
    <name evidence="2" type="primary">50</name>
    <name evidence="2" type="ORF">SEA_SHAMBRE1_50</name>
</gene>
<dbReference type="KEGG" id="vg:80020045"/>